<protein>
    <submittedName>
        <fullName evidence="1">Uncharacterized protein</fullName>
    </submittedName>
</protein>
<reference evidence="1 2" key="1">
    <citation type="submission" date="2021-06" db="EMBL/GenBank/DDBJ databases">
        <title>Caerostris extrusa draft genome.</title>
        <authorList>
            <person name="Kono N."/>
            <person name="Arakawa K."/>
        </authorList>
    </citation>
    <scope>NUCLEOTIDE SEQUENCE [LARGE SCALE GENOMIC DNA]</scope>
</reference>
<keyword evidence="2" id="KW-1185">Reference proteome</keyword>
<dbReference type="EMBL" id="BPLR01012159">
    <property type="protein sequence ID" value="GIY51776.1"/>
    <property type="molecule type" value="Genomic_DNA"/>
</dbReference>
<dbReference type="AlphaFoldDB" id="A0AAV4U1W9"/>
<evidence type="ECO:0000313" key="2">
    <source>
        <dbReference type="Proteomes" id="UP001054945"/>
    </source>
</evidence>
<sequence length="110" mass="12616">METPYGLLQKRHMRAFPSFVPTEIRKPIEGRCDKQIQNASTRRISGTVKAVHFRTHTRSFAEKRRTLSSITASYTLTGLTLLKIPAVSKITLKGKHFECLQNSWLDKQQT</sequence>
<comment type="caution">
    <text evidence="1">The sequence shown here is derived from an EMBL/GenBank/DDBJ whole genome shotgun (WGS) entry which is preliminary data.</text>
</comment>
<accession>A0AAV4U1W9</accession>
<organism evidence="1 2">
    <name type="scientific">Caerostris extrusa</name>
    <name type="common">Bark spider</name>
    <name type="synonym">Caerostris bankana</name>
    <dbReference type="NCBI Taxonomy" id="172846"/>
    <lineage>
        <taxon>Eukaryota</taxon>
        <taxon>Metazoa</taxon>
        <taxon>Ecdysozoa</taxon>
        <taxon>Arthropoda</taxon>
        <taxon>Chelicerata</taxon>
        <taxon>Arachnida</taxon>
        <taxon>Araneae</taxon>
        <taxon>Araneomorphae</taxon>
        <taxon>Entelegynae</taxon>
        <taxon>Araneoidea</taxon>
        <taxon>Araneidae</taxon>
        <taxon>Caerostris</taxon>
    </lineage>
</organism>
<gene>
    <name evidence="1" type="ORF">CEXT_264711</name>
</gene>
<evidence type="ECO:0000313" key="1">
    <source>
        <dbReference type="EMBL" id="GIY51776.1"/>
    </source>
</evidence>
<name>A0AAV4U1W9_CAEEX</name>
<dbReference type="Proteomes" id="UP001054945">
    <property type="component" value="Unassembled WGS sequence"/>
</dbReference>
<proteinExistence type="predicted"/>